<gene>
    <name evidence="2" type="ORF">A4U43_C01F8720</name>
</gene>
<dbReference type="PANTHER" id="PTHR45923:SF20">
    <property type="entry name" value="PROTEIN ROOT HAIR DEFECTIVE 3 HOMOLOG 2"/>
    <property type="match status" value="1"/>
</dbReference>
<dbReference type="GO" id="GO:0003924">
    <property type="term" value="F:GTPase activity"/>
    <property type="evidence" value="ECO:0007669"/>
    <property type="project" value="TreeGrafter"/>
</dbReference>
<dbReference type="InterPro" id="IPR046758">
    <property type="entry name" value="Sey1/RHD3-like_3HB"/>
</dbReference>
<keyword evidence="3" id="KW-1185">Reference proteome</keyword>
<dbReference type="InterPro" id="IPR008803">
    <property type="entry name" value="RHD3/Sey1"/>
</dbReference>
<accession>A0A5P1FSH3</accession>
<dbReference type="GO" id="GO:0005783">
    <property type="term" value="C:endoplasmic reticulum"/>
    <property type="evidence" value="ECO:0007669"/>
    <property type="project" value="TreeGrafter"/>
</dbReference>
<organism evidence="2 3">
    <name type="scientific">Asparagus officinalis</name>
    <name type="common">Garden asparagus</name>
    <dbReference type="NCBI Taxonomy" id="4686"/>
    <lineage>
        <taxon>Eukaryota</taxon>
        <taxon>Viridiplantae</taxon>
        <taxon>Streptophyta</taxon>
        <taxon>Embryophyta</taxon>
        <taxon>Tracheophyta</taxon>
        <taxon>Spermatophyta</taxon>
        <taxon>Magnoliopsida</taxon>
        <taxon>Liliopsida</taxon>
        <taxon>Asparagales</taxon>
        <taxon>Asparagaceae</taxon>
        <taxon>Asparagoideae</taxon>
        <taxon>Asparagus</taxon>
    </lineage>
</organism>
<sequence>MGIDLNTLRPEPCVREKLQRDIEAHAVSVRSTKLSELSADCEKQLTEALSEPVESLFGASGIDAWTSITRLYQQEMQKALLGLAISLSGFELDQVFFNEILGNLKDYARNVVEKKSREEASKVLIHMKDRFSTVFSHDKDSMPSRPLSGKVDTAKKKIKYSCNLA</sequence>
<dbReference type="Proteomes" id="UP000243459">
    <property type="component" value="Chromosome 1"/>
</dbReference>
<dbReference type="Gramene" id="ONK79661">
    <property type="protein sequence ID" value="ONK79661"/>
    <property type="gene ID" value="A4U43_C01F8720"/>
</dbReference>
<dbReference type="GO" id="GO:0016320">
    <property type="term" value="P:endoplasmic reticulum membrane fusion"/>
    <property type="evidence" value="ECO:0007669"/>
    <property type="project" value="TreeGrafter"/>
</dbReference>
<protein>
    <recommendedName>
        <fullName evidence="1">Sey1/RHD3-like three-helix bundle domain-containing protein</fullName>
    </recommendedName>
</protein>
<dbReference type="AlphaFoldDB" id="A0A5P1FSH3"/>
<dbReference type="Pfam" id="PF20428">
    <property type="entry name" value="Sey1_3HB"/>
    <property type="match status" value="1"/>
</dbReference>
<dbReference type="EMBL" id="CM007381">
    <property type="protein sequence ID" value="ONK79661.1"/>
    <property type="molecule type" value="Genomic_DNA"/>
</dbReference>
<feature type="domain" description="Sey1/RHD3-like three-helix bundle" evidence="1">
    <location>
        <begin position="14"/>
        <end position="143"/>
    </location>
</feature>
<evidence type="ECO:0000313" key="2">
    <source>
        <dbReference type="EMBL" id="ONK79661.1"/>
    </source>
</evidence>
<evidence type="ECO:0000259" key="1">
    <source>
        <dbReference type="Pfam" id="PF20428"/>
    </source>
</evidence>
<evidence type="ECO:0000313" key="3">
    <source>
        <dbReference type="Proteomes" id="UP000243459"/>
    </source>
</evidence>
<name>A0A5P1FSH3_ASPOF</name>
<proteinExistence type="predicted"/>
<dbReference type="PANTHER" id="PTHR45923">
    <property type="entry name" value="PROTEIN SEY1"/>
    <property type="match status" value="1"/>
</dbReference>
<reference evidence="3" key="1">
    <citation type="journal article" date="2017" name="Nat. Commun.">
        <title>The asparagus genome sheds light on the origin and evolution of a young Y chromosome.</title>
        <authorList>
            <person name="Harkess A."/>
            <person name="Zhou J."/>
            <person name="Xu C."/>
            <person name="Bowers J.E."/>
            <person name="Van der Hulst R."/>
            <person name="Ayyampalayam S."/>
            <person name="Mercati F."/>
            <person name="Riccardi P."/>
            <person name="McKain M.R."/>
            <person name="Kakrana A."/>
            <person name="Tang H."/>
            <person name="Ray J."/>
            <person name="Groenendijk J."/>
            <person name="Arikit S."/>
            <person name="Mathioni S.M."/>
            <person name="Nakano M."/>
            <person name="Shan H."/>
            <person name="Telgmann-Rauber A."/>
            <person name="Kanno A."/>
            <person name="Yue Z."/>
            <person name="Chen H."/>
            <person name="Li W."/>
            <person name="Chen Y."/>
            <person name="Xu X."/>
            <person name="Zhang Y."/>
            <person name="Luo S."/>
            <person name="Chen H."/>
            <person name="Gao J."/>
            <person name="Mao Z."/>
            <person name="Pires J.C."/>
            <person name="Luo M."/>
            <person name="Kudrna D."/>
            <person name="Wing R.A."/>
            <person name="Meyers B.C."/>
            <person name="Yi K."/>
            <person name="Kong H."/>
            <person name="Lavrijsen P."/>
            <person name="Sunseri F."/>
            <person name="Falavigna A."/>
            <person name="Ye Y."/>
            <person name="Leebens-Mack J.H."/>
            <person name="Chen G."/>
        </authorList>
    </citation>
    <scope>NUCLEOTIDE SEQUENCE [LARGE SCALE GENOMIC DNA]</scope>
    <source>
        <strain evidence="3">cv. DH0086</strain>
    </source>
</reference>